<name>A0A0H3XHM0_9MOLU</name>
<accession>A0A0H3XHM0</accession>
<evidence type="ECO:0000313" key="2">
    <source>
        <dbReference type="Proteomes" id="UP000035661"/>
    </source>
</evidence>
<proteinExistence type="predicted"/>
<organism evidence="1 2">
    <name type="scientific">Spiroplasma eriocheiris</name>
    <dbReference type="NCBI Taxonomy" id="315358"/>
    <lineage>
        <taxon>Bacteria</taxon>
        <taxon>Bacillati</taxon>
        <taxon>Mycoplasmatota</taxon>
        <taxon>Mollicutes</taxon>
        <taxon>Entomoplasmatales</taxon>
        <taxon>Spiroplasmataceae</taxon>
        <taxon>Spiroplasma</taxon>
    </lineage>
</organism>
<sequence>MSDQIEKHFNDNLKGQERSMFDALLKSYFLDDDQLDYLHQYYKPIFTIADNEDCICFSGKKYQDCCKPLVLATPHERDEYLSILQAISDPQLKEQYLYQEKEHYTNVRNQQQQNECILRDCQNPTVRNDLYNPELIKGNYFIDRYQEKHFFKNIKNNFLALEESASDCPYYFYLLCQNHSDEYLNNPKLLTPQLKALLMNIGDNLIDHQVCYETFINFYQLLSVAEQVILTLKIRKLIKLHLIYELELYRLVNDLDNTNKSYLKHQIVLKKPLTSFTINDILLAQITPITFQAINSPNNLFLPNKLLFVINTVENNTGVINFYYHKNNRIYNLYFNEWTEKIKTEKEWLTYSSSLIINQANHILINQKYYDKLNSKTKELINIYYYNRFEQPRNSGEELMLQTFINNFNKGINIIK</sequence>
<protein>
    <submittedName>
        <fullName evidence="1">Uncharacterized protein</fullName>
    </submittedName>
</protein>
<dbReference type="Proteomes" id="UP000035661">
    <property type="component" value="Chromosome"/>
</dbReference>
<keyword evidence="2" id="KW-1185">Reference proteome</keyword>
<dbReference type="STRING" id="315358.SERIO_v1c06380"/>
<dbReference type="AlphaFoldDB" id="A0A0H3XHM0"/>
<gene>
    <name evidence="1" type="ORF">SERIO_v1c06380</name>
</gene>
<dbReference type="EMBL" id="CP011856">
    <property type="protein sequence ID" value="AKM54208.1"/>
    <property type="molecule type" value="Genomic_DNA"/>
</dbReference>
<reference evidence="2" key="2">
    <citation type="submission" date="2015-06" db="EMBL/GenBank/DDBJ databases">
        <title>Complete genome sequence of Spiroplasma eriocheiris TDA-040725-5 (DSM 21848).</title>
        <authorList>
            <person name="Lo W.-S."/>
            <person name="Kuo C.-H."/>
        </authorList>
    </citation>
    <scope>NUCLEOTIDE SEQUENCE [LARGE SCALE GENOMIC DNA]</scope>
    <source>
        <strain evidence="2">TDA-040725-5</strain>
    </source>
</reference>
<evidence type="ECO:0000313" key="1">
    <source>
        <dbReference type="EMBL" id="AKM54208.1"/>
    </source>
</evidence>
<dbReference type="PATRIC" id="fig|743698.3.peg.639"/>
<reference evidence="1 2" key="1">
    <citation type="journal article" date="2015" name="Genome Biol. Evol.">
        <title>Found and Lost: The Fates of Horizontally Acquired Genes in Arthropod-Symbiotic Spiroplasma.</title>
        <authorList>
            <person name="Lo W.S."/>
            <person name="Gasparich G.E."/>
            <person name="Kuo C.H."/>
        </authorList>
    </citation>
    <scope>NUCLEOTIDE SEQUENCE [LARGE SCALE GENOMIC DNA]</scope>
    <source>
        <strain evidence="2">TDA-040725-5</strain>
    </source>
</reference>
<dbReference type="KEGG" id="seri:SERIO_v1c06380"/>
<dbReference type="RefSeq" id="WP_047791437.1">
    <property type="nucleotide sequence ID" value="NZ_CP011856.1"/>
</dbReference>